<dbReference type="InParanoid" id="A0A1E7EIZ8"/>
<evidence type="ECO:0000256" key="5">
    <source>
        <dbReference type="SAM" id="Phobius"/>
    </source>
</evidence>
<dbReference type="PANTHER" id="PTHR39535">
    <property type="entry name" value="SPORULATION-DELAYING PROTEIN SDPB"/>
    <property type="match status" value="1"/>
</dbReference>
<dbReference type="GO" id="GO:0012505">
    <property type="term" value="C:endomembrane system"/>
    <property type="evidence" value="ECO:0007669"/>
    <property type="project" value="UniProtKB-SubCell"/>
</dbReference>
<dbReference type="OrthoDB" id="53862at2759"/>
<evidence type="ECO:0000313" key="7">
    <source>
        <dbReference type="EMBL" id="OEU05865.1"/>
    </source>
</evidence>
<dbReference type="KEGG" id="fcy:FRACYDRAFT_266749"/>
<comment type="subcellular location">
    <subcellularLocation>
        <location evidence="1">Endomembrane system</location>
        <topology evidence="1">Multi-pass membrane protein</topology>
    </subcellularLocation>
</comment>
<evidence type="ECO:0000259" key="6">
    <source>
        <dbReference type="SMART" id="SM00752"/>
    </source>
</evidence>
<feature type="transmembrane region" description="Helical" evidence="5">
    <location>
        <begin position="337"/>
        <end position="356"/>
    </location>
</feature>
<dbReference type="InterPro" id="IPR011020">
    <property type="entry name" value="HTTM-like"/>
</dbReference>
<feature type="domain" description="HTTM-like" evidence="6">
    <location>
        <begin position="18"/>
        <end position="300"/>
    </location>
</feature>
<feature type="transmembrane region" description="Helical" evidence="5">
    <location>
        <begin position="21"/>
        <end position="39"/>
    </location>
</feature>
<protein>
    <recommendedName>
        <fullName evidence="6">HTTM-like domain-containing protein</fullName>
    </recommendedName>
</protein>
<dbReference type="Proteomes" id="UP000095751">
    <property type="component" value="Unassembled WGS sequence"/>
</dbReference>
<evidence type="ECO:0000256" key="4">
    <source>
        <dbReference type="ARBA" id="ARBA00023136"/>
    </source>
</evidence>
<accession>A0A1E7EIZ8</accession>
<dbReference type="PANTHER" id="PTHR39535:SF2">
    <property type="entry name" value="HTTM DOMAIN-CONTAINING PROTEIN"/>
    <property type="match status" value="1"/>
</dbReference>
<reference evidence="7 8" key="1">
    <citation type="submission" date="2016-09" db="EMBL/GenBank/DDBJ databases">
        <title>Extensive genetic diversity and differential bi-allelic expression allows diatom success in the polar Southern Ocean.</title>
        <authorList>
            <consortium name="DOE Joint Genome Institute"/>
            <person name="Mock T."/>
            <person name="Otillar R.P."/>
            <person name="Strauss J."/>
            <person name="Dupont C."/>
            <person name="Frickenhaus S."/>
            <person name="Maumus F."/>
            <person name="Mcmullan M."/>
            <person name="Sanges R."/>
            <person name="Schmutz J."/>
            <person name="Toseland A."/>
            <person name="Valas R."/>
            <person name="Veluchamy A."/>
            <person name="Ward B.J."/>
            <person name="Allen A."/>
            <person name="Barry K."/>
            <person name="Falciatore A."/>
            <person name="Ferrante M."/>
            <person name="Fortunato A.E."/>
            <person name="Gloeckner G."/>
            <person name="Gruber A."/>
            <person name="Hipkin R."/>
            <person name="Janech M."/>
            <person name="Kroth P."/>
            <person name="Leese F."/>
            <person name="Lindquist E."/>
            <person name="Lyon B.R."/>
            <person name="Martin J."/>
            <person name="Mayer C."/>
            <person name="Parker M."/>
            <person name="Quesneville H."/>
            <person name="Raymond J."/>
            <person name="Uhlig C."/>
            <person name="Valentin K.U."/>
            <person name="Worden A.Z."/>
            <person name="Armbrust E.V."/>
            <person name="Bowler C."/>
            <person name="Green B."/>
            <person name="Moulton V."/>
            <person name="Van Oosterhout C."/>
            <person name="Grigoriev I."/>
        </authorList>
    </citation>
    <scope>NUCLEOTIDE SEQUENCE [LARGE SCALE GENOMIC DNA]</scope>
    <source>
        <strain evidence="7 8">CCMP1102</strain>
    </source>
</reference>
<dbReference type="Pfam" id="PF05090">
    <property type="entry name" value="HTTM"/>
    <property type="match status" value="1"/>
</dbReference>
<dbReference type="SMART" id="SM00752">
    <property type="entry name" value="HTTM"/>
    <property type="match status" value="1"/>
</dbReference>
<keyword evidence="8" id="KW-1185">Reference proteome</keyword>
<dbReference type="AlphaFoldDB" id="A0A1E7EIZ8"/>
<dbReference type="EMBL" id="KV784450">
    <property type="protein sequence ID" value="OEU05865.1"/>
    <property type="molecule type" value="Genomic_DNA"/>
</dbReference>
<gene>
    <name evidence="7" type="ORF">FRACYDRAFT_266749</name>
</gene>
<evidence type="ECO:0000256" key="1">
    <source>
        <dbReference type="ARBA" id="ARBA00004127"/>
    </source>
</evidence>
<proteinExistence type="predicted"/>
<evidence type="ECO:0000313" key="8">
    <source>
        <dbReference type="Proteomes" id="UP000095751"/>
    </source>
</evidence>
<dbReference type="InterPro" id="IPR053934">
    <property type="entry name" value="HTTM_dom"/>
</dbReference>
<keyword evidence="4 5" id="KW-0472">Membrane</keyword>
<dbReference type="InterPro" id="IPR052964">
    <property type="entry name" value="Sporulation_signal_mat"/>
</dbReference>
<name>A0A1E7EIZ8_9STRA</name>
<sequence length="631" mass="73897">MTASQCPNVWNRFFHSRVGATGIWISGWMRIGFAFLYLADRILWSLDVAEFLAPQTGLLPYIQQQQQQQQNIHKTLEWNLFGLAPTHQGWFYGLFYIGILQSVLLLLGIAPRFQLVCLHLNTVSWTHHNYLCFDYQDDMMRMWGFWLLFLPSHQITLWDRWGYKKTYIDNNDSYPIWPFRLWQLQITFVYLQSGLCKLEGSQWRDGTALFTIGQNHDFNGGVLQHYFLSLFRWNLPLKCLAWFSLLVELLCPWFIWPSFSRVYTLIAVTLLHLGIELTMNMHTFEWNSILGWMVFLVVPHRHKNSNITAVSTAATSEHTSVDHSLTQKQPLLSRATVSRAGINFWIVILTLCAFVQCPMLETLHRLFVDEGFAPWLDPMVGSMVQGNHWILTQLEPVIDGLGIRQGSWQMYCPGCHNTNYRYEAIVQYHSVPKEGGAGNDASGTTTTVAWSSPEWTNMTWYERKRWQRPMDLYTNLFYDDQDSAWINICLRAADEKERQLAVEVSSIELQVLSDEEYKFPPDAVGWFDDVHPLPKQSQPMWKQVLRKKLYQLSCRRRRRRRKSEDTTIATTVWKNEKLFATRGNHGTCLEWEAVCHACTNIETGEDTYDDEYYDDYSNDDYSNGWEYSDEL</sequence>
<keyword evidence="2 5" id="KW-0812">Transmembrane</keyword>
<feature type="transmembrane region" description="Helical" evidence="5">
    <location>
        <begin position="90"/>
        <end position="110"/>
    </location>
</feature>
<keyword evidence="3 5" id="KW-1133">Transmembrane helix</keyword>
<evidence type="ECO:0000256" key="2">
    <source>
        <dbReference type="ARBA" id="ARBA00022692"/>
    </source>
</evidence>
<evidence type="ECO:0000256" key="3">
    <source>
        <dbReference type="ARBA" id="ARBA00022989"/>
    </source>
</evidence>
<organism evidence="7 8">
    <name type="scientific">Fragilariopsis cylindrus CCMP1102</name>
    <dbReference type="NCBI Taxonomy" id="635003"/>
    <lineage>
        <taxon>Eukaryota</taxon>
        <taxon>Sar</taxon>
        <taxon>Stramenopiles</taxon>
        <taxon>Ochrophyta</taxon>
        <taxon>Bacillariophyta</taxon>
        <taxon>Bacillariophyceae</taxon>
        <taxon>Bacillariophycidae</taxon>
        <taxon>Bacillariales</taxon>
        <taxon>Bacillariaceae</taxon>
        <taxon>Fragilariopsis</taxon>
    </lineage>
</organism>